<dbReference type="EMBL" id="AMZH03001846">
    <property type="protein sequence ID" value="RRT77762.1"/>
    <property type="molecule type" value="Genomic_DNA"/>
</dbReference>
<organism evidence="1 2">
    <name type="scientific">Ensete ventricosum</name>
    <name type="common">Abyssinian banana</name>
    <name type="synonym">Musa ensete</name>
    <dbReference type="NCBI Taxonomy" id="4639"/>
    <lineage>
        <taxon>Eukaryota</taxon>
        <taxon>Viridiplantae</taxon>
        <taxon>Streptophyta</taxon>
        <taxon>Embryophyta</taxon>
        <taxon>Tracheophyta</taxon>
        <taxon>Spermatophyta</taxon>
        <taxon>Magnoliopsida</taxon>
        <taxon>Liliopsida</taxon>
        <taxon>Zingiberales</taxon>
        <taxon>Musaceae</taxon>
        <taxon>Ensete</taxon>
    </lineage>
</organism>
<dbReference type="AlphaFoldDB" id="A0A427ANG4"/>
<sequence>MLVLHNQIDDYEIIRFHFTLRRPSSHNQRFVTQGGYAYGRWQETSHMPPPPTARYAVPVIVPHECTDGPRNERMLRQGELIVATTQGPSRDLSNPSPHPQKIIPRKDQVCMYLDNS</sequence>
<protein>
    <submittedName>
        <fullName evidence="1">Uncharacterized protein</fullName>
    </submittedName>
</protein>
<name>A0A427ANG4_ENSVE</name>
<accession>A0A427ANG4</accession>
<reference evidence="1 2" key="1">
    <citation type="journal article" date="2014" name="Agronomy (Basel)">
        <title>A Draft Genome Sequence for Ensete ventricosum, the Drought-Tolerant Tree Against Hunger.</title>
        <authorList>
            <person name="Harrison J."/>
            <person name="Moore K.A."/>
            <person name="Paszkiewicz K."/>
            <person name="Jones T."/>
            <person name="Grant M."/>
            <person name="Ambacheew D."/>
            <person name="Muzemil S."/>
            <person name="Studholme D.J."/>
        </authorList>
    </citation>
    <scope>NUCLEOTIDE SEQUENCE [LARGE SCALE GENOMIC DNA]</scope>
</reference>
<evidence type="ECO:0000313" key="2">
    <source>
        <dbReference type="Proteomes" id="UP000287651"/>
    </source>
</evidence>
<gene>
    <name evidence="1" type="ORF">B296_00027261</name>
</gene>
<dbReference type="Proteomes" id="UP000287651">
    <property type="component" value="Unassembled WGS sequence"/>
</dbReference>
<proteinExistence type="predicted"/>
<evidence type="ECO:0000313" key="1">
    <source>
        <dbReference type="EMBL" id="RRT77762.1"/>
    </source>
</evidence>
<comment type="caution">
    <text evidence="1">The sequence shown here is derived from an EMBL/GenBank/DDBJ whole genome shotgun (WGS) entry which is preliminary data.</text>
</comment>